<dbReference type="Gene3D" id="3.40.50.1100">
    <property type="match status" value="2"/>
</dbReference>
<dbReference type="InParanoid" id="A0A1E7FKA0"/>
<dbReference type="AlphaFoldDB" id="A0A1E7FKA0"/>
<evidence type="ECO:0000256" key="3">
    <source>
        <dbReference type="ARBA" id="ARBA00022898"/>
    </source>
</evidence>
<evidence type="ECO:0000313" key="9">
    <source>
        <dbReference type="Proteomes" id="UP000095751"/>
    </source>
</evidence>
<dbReference type="GO" id="GO:0009088">
    <property type="term" value="P:threonine biosynthetic process"/>
    <property type="evidence" value="ECO:0007669"/>
    <property type="project" value="TreeGrafter"/>
</dbReference>
<evidence type="ECO:0000259" key="6">
    <source>
        <dbReference type="Pfam" id="PF00291"/>
    </source>
</evidence>
<name>A0A1E7FKA0_9STRA</name>
<comment type="cofactor">
    <cofactor evidence="1 5">
        <name>pyridoxal 5'-phosphate</name>
        <dbReference type="ChEBI" id="CHEBI:597326"/>
    </cofactor>
</comment>
<evidence type="ECO:0000256" key="4">
    <source>
        <dbReference type="ARBA" id="ARBA00023239"/>
    </source>
</evidence>
<protein>
    <submittedName>
        <fullName evidence="8">L-threonine synthase</fullName>
    </submittedName>
</protein>
<dbReference type="InterPro" id="IPR029144">
    <property type="entry name" value="Thr_synth_N"/>
</dbReference>
<proteinExistence type="inferred from homology"/>
<sequence>MKSVTYSSTRGGQHNLDFRTVVMTGLAHDRGLFVPDTFPTVEKEELESWRSLSFPDVAVKVLSKYVKEDQVPAEKLEDIVKRSCAAFRHEEVTPVIDVAGHKVLELFHGPTFAFKDVALQMLGNFFEYFLETGSNGGRLAVLGATSGDTGSAAIYGLRGKKGVDCIILFPKGRVSAIQERQMTTVEDENIHCVAIEGTFDDCQDLVKGSFNSPEFRDRVKLGAVNSINWCRVLAQITYYFWSYLRVTDQEEHKDSKIKYSVPTGNFGDILAGFYARKMGLPIGKLIVATNENDILHRFFTKGEYHREEIAKTISPSMDICVSSNFERYLFNLVGNDTSKLAAMMEDFEITKKLTVTGELLEKAQSDFSSARADTSMTLDIIREYNETHNYVMCPHTAVGVSAIYQTKDVDETMVCLATAHEGKFPDAVKMAIDPLPTPPPQLACLLDLPTRLSECPNDLKSVQDFMEKMIAERLASK</sequence>
<reference evidence="8 9" key="1">
    <citation type="submission" date="2016-09" db="EMBL/GenBank/DDBJ databases">
        <title>Extensive genetic diversity and differential bi-allelic expression allows diatom success in the polar Southern Ocean.</title>
        <authorList>
            <consortium name="DOE Joint Genome Institute"/>
            <person name="Mock T."/>
            <person name="Otillar R.P."/>
            <person name="Strauss J."/>
            <person name="Dupont C."/>
            <person name="Frickenhaus S."/>
            <person name="Maumus F."/>
            <person name="Mcmullan M."/>
            <person name="Sanges R."/>
            <person name="Schmutz J."/>
            <person name="Toseland A."/>
            <person name="Valas R."/>
            <person name="Veluchamy A."/>
            <person name="Ward B.J."/>
            <person name="Allen A."/>
            <person name="Barry K."/>
            <person name="Falciatore A."/>
            <person name="Ferrante M."/>
            <person name="Fortunato A.E."/>
            <person name="Gloeckner G."/>
            <person name="Gruber A."/>
            <person name="Hipkin R."/>
            <person name="Janech M."/>
            <person name="Kroth P."/>
            <person name="Leese F."/>
            <person name="Lindquist E."/>
            <person name="Lyon B.R."/>
            <person name="Martin J."/>
            <person name="Mayer C."/>
            <person name="Parker M."/>
            <person name="Quesneville H."/>
            <person name="Raymond J."/>
            <person name="Uhlig C."/>
            <person name="Valentin K.U."/>
            <person name="Worden A.Z."/>
            <person name="Armbrust E.V."/>
            <person name="Bowler C."/>
            <person name="Green B."/>
            <person name="Moulton V."/>
            <person name="Van Oosterhout C."/>
            <person name="Grigoriev I."/>
        </authorList>
    </citation>
    <scope>NUCLEOTIDE SEQUENCE [LARGE SCALE GENOMIC DNA]</scope>
    <source>
        <strain evidence="8 9">CCMP1102</strain>
    </source>
</reference>
<evidence type="ECO:0000259" key="7">
    <source>
        <dbReference type="Pfam" id="PF14821"/>
    </source>
</evidence>
<dbReference type="Pfam" id="PF00291">
    <property type="entry name" value="PALP"/>
    <property type="match status" value="1"/>
</dbReference>
<accession>A0A1E7FKA0</accession>
<dbReference type="GO" id="GO:0004795">
    <property type="term" value="F:threonine synthase activity"/>
    <property type="evidence" value="ECO:0007669"/>
    <property type="project" value="TreeGrafter"/>
</dbReference>
<organism evidence="8 9">
    <name type="scientific">Fragilariopsis cylindrus CCMP1102</name>
    <dbReference type="NCBI Taxonomy" id="635003"/>
    <lineage>
        <taxon>Eukaryota</taxon>
        <taxon>Sar</taxon>
        <taxon>Stramenopiles</taxon>
        <taxon>Ochrophyta</taxon>
        <taxon>Bacillariophyta</taxon>
        <taxon>Bacillariophyceae</taxon>
        <taxon>Bacillariophycidae</taxon>
        <taxon>Bacillariales</taxon>
        <taxon>Bacillariaceae</taxon>
        <taxon>Fragilariopsis</taxon>
    </lineage>
</organism>
<dbReference type="InterPro" id="IPR037158">
    <property type="entry name" value="Thr_synth_N_sf"/>
</dbReference>
<dbReference type="NCBIfam" id="TIGR00260">
    <property type="entry name" value="thrC"/>
    <property type="match status" value="1"/>
</dbReference>
<evidence type="ECO:0000313" key="8">
    <source>
        <dbReference type="EMBL" id="OEU18609.1"/>
    </source>
</evidence>
<dbReference type="PANTHER" id="PTHR42690:SF1">
    <property type="entry name" value="THREONINE SYNTHASE-LIKE 2"/>
    <property type="match status" value="1"/>
</dbReference>
<dbReference type="InterPro" id="IPR051166">
    <property type="entry name" value="Threonine_Synthase"/>
</dbReference>
<dbReference type="EMBL" id="KV784356">
    <property type="protein sequence ID" value="OEU18609.1"/>
    <property type="molecule type" value="Genomic_DNA"/>
</dbReference>
<feature type="modified residue" description="N6-(pyridoxal phosphate)lysine" evidence="5">
    <location>
        <position position="115"/>
    </location>
</feature>
<keyword evidence="9" id="KW-1185">Reference proteome</keyword>
<dbReference type="SUPFAM" id="SSF53686">
    <property type="entry name" value="Tryptophan synthase beta subunit-like PLP-dependent enzymes"/>
    <property type="match status" value="1"/>
</dbReference>
<dbReference type="FunFam" id="3.90.1380.10:FF:000003">
    <property type="entry name" value="THR4p Threonine synthase"/>
    <property type="match status" value="1"/>
</dbReference>
<feature type="domain" description="Threonine synthase N-terminal" evidence="7">
    <location>
        <begin position="5"/>
        <end position="83"/>
    </location>
</feature>
<dbReference type="PANTHER" id="PTHR42690">
    <property type="entry name" value="THREONINE SYNTHASE FAMILY MEMBER"/>
    <property type="match status" value="1"/>
</dbReference>
<dbReference type="InterPro" id="IPR004450">
    <property type="entry name" value="Thr_synthase-like"/>
</dbReference>
<evidence type="ECO:0000256" key="5">
    <source>
        <dbReference type="PIRSR" id="PIRSR604450-51"/>
    </source>
</evidence>
<dbReference type="KEGG" id="fcy:FRACYDRAFT_207067"/>
<dbReference type="InterPro" id="IPR036052">
    <property type="entry name" value="TrpB-like_PALP_sf"/>
</dbReference>
<dbReference type="OrthoDB" id="5203861at2759"/>
<evidence type="ECO:0000256" key="1">
    <source>
        <dbReference type="ARBA" id="ARBA00001933"/>
    </source>
</evidence>
<dbReference type="InterPro" id="IPR001926">
    <property type="entry name" value="TrpB-like_PALP"/>
</dbReference>
<dbReference type="Gene3D" id="3.90.1380.10">
    <property type="entry name" value="Threonine synthase, N-terminal domain"/>
    <property type="match status" value="1"/>
</dbReference>
<comment type="similarity">
    <text evidence="2">Belongs to the threonine synthase family.</text>
</comment>
<gene>
    <name evidence="8" type="ORF">FRACYDRAFT_207067</name>
</gene>
<feature type="domain" description="Tryptophan synthase beta chain-like PALP" evidence="6">
    <location>
        <begin position="104"/>
        <end position="332"/>
    </location>
</feature>
<dbReference type="Proteomes" id="UP000095751">
    <property type="component" value="Unassembled WGS sequence"/>
</dbReference>
<keyword evidence="4" id="KW-0456">Lyase</keyword>
<dbReference type="Pfam" id="PF24857">
    <property type="entry name" value="THR4_C"/>
    <property type="match status" value="1"/>
</dbReference>
<evidence type="ECO:0000256" key="2">
    <source>
        <dbReference type="ARBA" id="ARBA00005517"/>
    </source>
</evidence>
<keyword evidence="3 5" id="KW-0663">Pyridoxal phosphate</keyword>
<dbReference type="CDD" id="cd01560">
    <property type="entry name" value="Thr-synth_2"/>
    <property type="match status" value="1"/>
</dbReference>
<dbReference type="Pfam" id="PF14821">
    <property type="entry name" value="Thr_synth_N"/>
    <property type="match status" value="1"/>
</dbReference>